<dbReference type="InterPro" id="IPR017853">
    <property type="entry name" value="GH"/>
</dbReference>
<keyword evidence="2 4" id="KW-0378">Hydrolase</keyword>
<evidence type="ECO:0000313" key="7">
    <source>
        <dbReference type="EMBL" id="TPX46016.1"/>
    </source>
</evidence>
<comment type="similarity">
    <text evidence="1 4">Belongs to the glycosyl hydrolase 26 family.</text>
</comment>
<evidence type="ECO:0000313" key="6">
    <source>
        <dbReference type="EMBL" id="TPX40860.1"/>
    </source>
</evidence>
<gene>
    <name evidence="6" type="ORF">SeLEV6574_g06367</name>
    <name evidence="7" type="ORF">SeMB42_g03833</name>
</gene>
<evidence type="ECO:0000313" key="8">
    <source>
        <dbReference type="Proteomes" id="UP000317494"/>
    </source>
</evidence>
<dbReference type="Gene3D" id="3.20.20.80">
    <property type="entry name" value="Glycosidases"/>
    <property type="match status" value="1"/>
</dbReference>
<evidence type="ECO:0000256" key="3">
    <source>
        <dbReference type="ARBA" id="ARBA00023295"/>
    </source>
</evidence>
<dbReference type="AlphaFoldDB" id="A0A507CP39"/>
<dbReference type="PANTHER" id="PTHR40079:SF4">
    <property type="entry name" value="GH26 DOMAIN-CONTAINING PROTEIN-RELATED"/>
    <property type="match status" value="1"/>
</dbReference>
<dbReference type="SUPFAM" id="SSF51445">
    <property type="entry name" value="(Trans)glycosidases"/>
    <property type="match status" value="1"/>
</dbReference>
<keyword evidence="8" id="KW-1185">Reference proteome</keyword>
<feature type="active site" description="Proton donor" evidence="4">
    <location>
        <position position="139"/>
    </location>
</feature>
<sequence>MQLQNIHNAVRTPQLLEPAENAMLIAVWADTYPYLNTSSMDTPSAINARTGRNWPIFHMSQNIPTFSPTSNYPNIETRINDSVIVNTITDAGLLLDVFPMQQPGLSYSIITQDDVNALAHQCADLNKRGVKVWLRLASEMNGNWYSYAQQPVSFTNLWKQVTNAVRAVTNGTAMMWSPQILPNGQYSLNPTATGPIDSVNFKALDTNGDGQINSRDDPYTPYWPGEAFVDWIGTSIYYHGPHLAPDSSLFGINTIPPSDYFESYMRTERFPFYTFAENAGKPVSMAEWGIPYYISLTPSEPGGKPTPIDPGPGQLAMKRAWWSSSLTNKTLLNRYPLIKMFGLFEIIKEETGSLRDFQFLNRTTDSGTILSTFLADIASAEAAGVKYVFASSTRPATAPSASTTAGATPNQSAASEGCSVKRPFRFYRIRGNGDSGNPRMANGNVWTTLFNYLPALVLLSQLLHCF</sequence>
<proteinExistence type="inferred from homology"/>
<dbReference type="EMBL" id="QEAN01000144">
    <property type="protein sequence ID" value="TPX46016.1"/>
    <property type="molecule type" value="Genomic_DNA"/>
</dbReference>
<evidence type="ECO:0000256" key="4">
    <source>
        <dbReference type="PROSITE-ProRule" id="PRU01100"/>
    </source>
</evidence>
<dbReference type="GO" id="GO:0016985">
    <property type="term" value="F:mannan endo-1,4-beta-mannosidase activity"/>
    <property type="evidence" value="ECO:0007669"/>
    <property type="project" value="InterPro"/>
</dbReference>
<dbReference type="PROSITE" id="PS51764">
    <property type="entry name" value="GH26"/>
    <property type="match status" value="1"/>
</dbReference>
<comment type="caution">
    <text evidence="6">The sequence shown here is derived from an EMBL/GenBank/DDBJ whole genome shotgun (WGS) entry which is preliminary data.</text>
</comment>
<dbReference type="STRING" id="286115.A0A507CP39"/>
<dbReference type="Proteomes" id="UP000317494">
    <property type="component" value="Unassembled WGS sequence"/>
</dbReference>
<dbReference type="InterPro" id="IPR022790">
    <property type="entry name" value="GH26_dom"/>
</dbReference>
<dbReference type="PANTHER" id="PTHR40079">
    <property type="entry name" value="MANNAN ENDO-1,4-BETA-MANNOSIDASE E-RELATED"/>
    <property type="match status" value="1"/>
</dbReference>
<dbReference type="OrthoDB" id="428177at2759"/>
<evidence type="ECO:0000259" key="5">
    <source>
        <dbReference type="PROSITE" id="PS51764"/>
    </source>
</evidence>
<dbReference type="GO" id="GO:0006080">
    <property type="term" value="P:substituted mannan metabolic process"/>
    <property type="evidence" value="ECO:0007669"/>
    <property type="project" value="InterPro"/>
</dbReference>
<feature type="domain" description="GH26" evidence="5">
    <location>
        <begin position="1"/>
        <end position="373"/>
    </location>
</feature>
<dbReference type="VEuPathDB" id="FungiDB:SeMB42_g03833"/>
<dbReference type="Proteomes" id="UP000320475">
    <property type="component" value="Unassembled WGS sequence"/>
</dbReference>
<evidence type="ECO:0000313" key="9">
    <source>
        <dbReference type="Proteomes" id="UP000320475"/>
    </source>
</evidence>
<keyword evidence="3 4" id="KW-0326">Glycosidase</keyword>
<name>A0A507CP39_9FUNG</name>
<reference evidence="8 9" key="1">
    <citation type="journal article" date="2019" name="Sci. Rep.">
        <title>Comparative genomics of chytrid fungi reveal insights into the obligate biotrophic and pathogenic lifestyle of Synchytrium endobioticum.</title>
        <authorList>
            <person name="van de Vossenberg B.T.L.H."/>
            <person name="Warris S."/>
            <person name="Nguyen H.D.T."/>
            <person name="van Gent-Pelzer M.P.E."/>
            <person name="Joly D.L."/>
            <person name="van de Geest H.C."/>
            <person name="Bonants P.J.M."/>
            <person name="Smith D.S."/>
            <person name="Levesque C.A."/>
            <person name="van der Lee T.A.J."/>
        </authorList>
    </citation>
    <scope>NUCLEOTIDE SEQUENCE [LARGE SCALE GENOMIC DNA]</scope>
    <source>
        <strain evidence="6 9">LEV6574</strain>
        <strain evidence="7 8">MB42</strain>
    </source>
</reference>
<dbReference type="InterPro" id="IPR000805">
    <property type="entry name" value="Glyco_hydro_26"/>
</dbReference>
<organism evidence="6 9">
    <name type="scientific">Synchytrium endobioticum</name>
    <dbReference type="NCBI Taxonomy" id="286115"/>
    <lineage>
        <taxon>Eukaryota</taxon>
        <taxon>Fungi</taxon>
        <taxon>Fungi incertae sedis</taxon>
        <taxon>Chytridiomycota</taxon>
        <taxon>Chytridiomycota incertae sedis</taxon>
        <taxon>Chytridiomycetes</taxon>
        <taxon>Synchytriales</taxon>
        <taxon>Synchytriaceae</taxon>
        <taxon>Synchytrium</taxon>
    </lineage>
</organism>
<protein>
    <recommendedName>
        <fullName evidence="5">GH26 domain-containing protein</fullName>
    </recommendedName>
</protein>
<evidence type="ECO:0000256" key="2">
    <source>
        <dbReference type="ARBA" id="ARBA00022801"/>
    </source>
</evidence>
<feature type="active site" description="Nucleophile" evidence="4">
    <location>
        <position position="287"/>
    </location>
</feature>
<evidence type="ECO:0000256" key="1">
    <source>
        <dbReference type="ARBA" id="ARBA00007754"/>
    </source>
</evidence>
<accession>A0A507CP39</accession>
<dbReference type="EMBL" id="QEAM01000356">
    <property type="protein sequence ID" value="TPX40860.1"/>
    <property type="molecule type" value="Genomic_DNA"/>
</dbReference>